<accession>A0ABX8DCD2</accession>
<keyword evidence="1" id="KW-0472">Membrane</keyword>
<evidence type="ECO:0000256" key="1">
    <source>
        <dbReference type="SAM" id="Phobius"/>
    </source>
</evidence>
<keyword evidence="1" id="KW-1133">Transmembrane helix</keyword>
<keyword evidence="3" id="KW-1185">Reference proteome</keyword>
<dbReference type="Proteomes" id="UP000676428">
    <property type="component" value="Chromosome"/>
</dbReference>
<evidence type="ECO:0000313" key="3">
    <source>
        <dbReference type="Proteomes" id="UP000676428"/>
    </source>
</evidence>
<keyword evidence="1" id="KW-0812">Transmembrane</keyword>
<evidence type="ECO:0000313" key="2">
    <source>
        <dbReference type="EMBL" id="QVK22420.1"/>
    </source>
</evidence>
<feature type="transmembrane region" description="Helical" evidence="1">
    <location>
        <begin position="7"/>
        <end position="23"/>
    </location>
</feature>
<dbReference type="RefSeq" id="WP_213681074.1">
    <property type="nucleotide sequence ID" value="NZ_CP074572.1"/>
</dbReference>
<feature type="transmembrane region" description="Helical" evidence="1">
    <location>
        <begin position="29"/>
        <end position="46"/>
    </location>
</feature>
<sequence>MRNINNYMLCGYLFFVVLLLLPIDGGFRALGVIIVNIVLFAIYYFINRGDKSDN</sequence>
<name>A0ABX8DCD2_9GAMM</name>
<reference evidence="2 3" key="1">
    <citation type="journal article" date="2012" name="Int. J. Syst. Evol. Microbiol.">
        <title>Shewanella dokdonensis sp. nov., isolated from seawater.</title>
        <authorList>
            <person name="Sung H.R."/>
            <person name="Yoon J.H."/>
            <person name="Ghim S.Y."/>
        </authorList>
    </citation>
    <scope>NUCLEOTIDE SEQUENCE [LARGE SCALE GENOMIC DNA]</scope>
    <source>
        <strain evidence="2 3">DSM 23626</strain>
    </source>
</reference>
<gene>
    <name evidence="2" type="ORF">KHX94_13690</name>
</gene>
<organism evidence="2 3">
    <name type="scientific">Shewanella dokdonensis</name>
    <dbReference type="NCBI Taxonomy" id="712036"/>
    <lineage>
        <taxon>Bacteria</taxon>
        <taxon>Pseudomonadati</taxon>
        <taxon>Pseudomonadota</taxon>
        <taxon>Gammaproteobacteria</taxon>
        <taxon>Alteromonadales</taxon>
        <taxon>Shewanellaceae</taxon>
        <taxon>Shewanella</taxon>
    </lineage>
</organism>
<protein>
    <submittedName>
        <fullName evidence="2">Uncharacterized protein</fullName>
    </submittedName>
</protein>
<dbReference type="EMBL" id="CP074572">
    <property type="protein sequence ID" value="QVK22420.1"/>
    <property type="molecule type" value="Genomic_DNA"/>
</dbReference>
<proteinExistence type="predicted"/>